<comment type="similarity">
    <text evidence="3 13">Belongs to the cytochrome P450 family.</text>
</comment>
<name>A0A6A5JZG5_9PLEO</name>
<evidence type="ECO:0000256" key="11">
    <source>
        <dbReference type="ARBA" id="ARBA00023136"/>
    </source>
</evidence>
<dbReference type="PANTHER" id="PTHR24305:SF210">
    <property type="entry name" value="CYTOCHROME P450 MONOOXYGENASE ASQL-RELATED"/>
    <property type="match status" value="1"/>
</dbReference>
<keyword evidence="7" id="KW-1133">Transmembrane helix</keyword>
<evidence type="ECO:0000256" key="2">
    <source>
        <dbReference type="ARBA" id="ARBA00004370"/>
    </source>
</evidence>
<keyword evidence="5" id="KW-0812">Transmembrane</keyword>
<dbReference type="FunFam" id="1.10.630.10:FF:000158">
    <property type="entry name" value="Cytochrome P450, putative (Eurofung)"/>
    <property type="match status" value="1"/>
</dbReference>
<keyword evidence="15" id="KW-1185">Reference proteome</keyword>
<dbReference type="PRINTS" id="PR00463">
    <property type="entry name" value="EP450I"/>
</dbReference>
<dbReference type="SUPFAM" id="SSF48264">
    <property type="entry name" value="Cytochrome P450"/>
    <property type="match status" value="1"/>
</dbReference>
<evidence type="ECO:0000256" key="8">
    <source>
        <dbReference type="ARBA" id="ARBA00023002"/>
    </source>
</evidence>
<dbReference type="PROSITE" id="PS00086">
    <property type="entry name" value="CYTOCHROME_P450"/>
    <property type="match status" value="1"/>
</dbReference>
<feature type="binding site" description="axial binding residue" evidence="12">
    <location>
        <position position="438"/>
    </location>
    <ligand>
        <name>heme</name>
        <dbReference type="ChEBI" id="CHEBI:30413"/>
    </ligand>
    <ligandPart>
        <name>Fe</name>
        <dbReference type="ChEBI" id="CHEBI:18248"/>
    </ligandPart>
</feature>
<dbReference type="GO" id="GO:0016020">
    <property type="term" value="C:membrane"/>
    <property type="evidence" value="ECO:0007669"/>
    <property type="project" value="UniProtKB-SubCell"/>
</dbReference>
<evidence type="ECO:0000256" key="12">
    <source>
        <dbReference type="PIRSR" id="PIRSR602401-1"/>
    </source>
</evidence>
<dbReference type="GO" id="GO:0016705">
    <property type="term" value="F:oxidoreductase activity, acting on paired donors, with incorporation or reduction of molecular oxygen"/>
    <property type="evidence" value="ECO:0007669"/>
    <property type="project" value="InterPro"/>
</dbReference>
<keyword evidence="6 12" id="KW-0479">Metal-binding</keyword>
<dbReference type="AlphaFoldDB" id="A0A6A5JZG5"/>
<evidence type="ECO:0000256" key="7">
    <source>
        <dbReference type="ARBA" id="ARBA00022989"/>
    </source>
</evidence>
<organism evidence="14 15">
    <name type="scientific">Decorospora gaudefroyi</name>
    <dbReference type="NCBI Taxonomy" id="184978"/>
    <lineage>
        <taxon>Eukaryota</taxon>
        <taxon>Fungi</taxon>
        <taxon>Dikarya</taxon>
        <taxon>Ascomycota</taxon>
        <taxon>Pezizomycotina</taxon>
        <taxon>Dothideomycetes</taxon>
        <taxon>Pleosporomycetidae</taxon>
        <taxon>Pleosporales</taxon>
        <taxon>Pleosporineae</taxon>
        <taxon>Pleosporaceae</taxon>
        <taxon>Decorospora</taxon>
    </lineage>
</organism>
<proteinExistence type="inferred from homology"/>
<dbReference type="CDD" id="cd11058">
    <property type="entry name" value="CYP60B-like"/>
    <property type="match status" value="1"/>
</dbReference>
<keyword evidence="8 13" id="KW-0560">Oxidoreductase</keyword>
<dbReference type="Pfam" id="PF00067">
    <property type="entry name" value="p450"/>
    <property type="match status" value="1"/>
</dbReference>
<dbReference type="PRINTS" id="PR00385">
    <property type="entry name" value="P450"/>
</dbReference>
<dbReference type="InterPro" id="IPR017972">
    <property type="entry name" value="Cyt_P450_CS"/>
</dbReference>
<accession>A0A6A5JZG5</accession>
<evidence type="ECO:0000256" key="3">
    <source>
        <dbReference type="ARBA" id="ARBA00010617"/>
    </source>
</evidence>
<dbReference type="InterPro" id="IPR050121">
    <property type="entry name" value="Cytochrome_P450_monoxygenase"/>
</dbReference>
<evidence type="ECO:0000256" key="13">
    <source>
        <dbReference type="RuleBase" id="RU000461"/>
    </source>
</evidence>
<dbReference type="InterPro" id="IPR001128">
    <property type="entry name" value="Cyt_P450"/>
</dbReference>
<evidence type="ECO:0000256" key="6">
    <source>
        <dbReference type="ARBA" id="ARBA00022723"/>
    </source>
</evidence>
<sequence>MTWQWLRLERLVFAYLIIRIVYNISFHPLARFPGPFWARATLLWRFYHTMSGRSHRAIQDQHKLHGPVFRVSPNELSFASASSWKAIYGFPPPGQAQLVKGEFYDIYGAGFKTGCIGSERNPAQHARKKKNLTAAFSVKALQQQEAIVQKVVDEFTRKLGHLSAESTGRGINIVNWMEMVTFDILGEMAFGESFHCVEKEKHHPWIDLILNHLLEITLVDNLRRFSALATLGKWLLPGLTVAVRNQHSNDARGKVKRRLQEDNTRQDFLTNLVSKVKSGSVPEEELAAHASTLIIAGGETTATCLAATTYYLLKTPLALRKLTHEIRTGYNQYTDIDATSAQQLPYLQAALHESLRIYPPGSLGFPRISPGCQIDGVWIPRGTEVYTSAFSVTHNEKYFRDAERFVPERWLDGDAGVEGEWKDVREASQPFSLGYRACIGRNFAFMQMASIMAKMLFLYDIELVNDDLDFEAASHCHVMWWKAPVWVRFLERARGCTV</sequence>
<evidence type="ECO:0000256" key="10">
    <source>
        <dbReference type="ARBA" id="ARBA00023033"/>
    </source>
</evidence>
<dbReference type="OrthoDB" id="1470350at2759"/>
<keyword evidence="11" id="KW-0472">Membrane</keyword>
<comment type="cofactor">
    <cofactor evidence="1 12">
        <name>heme</name>
        <dbReference type="ChEBI" id="CHEBI:30413"/>
    </cofactor>
</comment>
<dbReference type="Proteomes" id="UP000800040">
    <property type="component" value="Unassembled WGS sequence"/>
</dbReference>
<dbReference type="GO" id="GO:0004497">
    <property type="term" value="F:monooxygenase activity"/>
    <property type="evidence" value="ECO:0007669"/>
    <property type="project" value="UniProtKB-KW"/>
</dbReference>
<evidence type="ECO:0000256" key="4">
    <source>
        <dbReference type="ARBA" id="ARBA00022617"/>
    </source>
</evidence>
<evidence type="ECO:0000256" key="9">
    <source>
        <dbReference type="ARBA" id="ARBA00023004"/>
    </source>
</evidence>
<dbReference type="Gene3D" id="1.10.630.10">
    <property type="entry name" value="Cytochrome P450"/>
    <property type="match status" value="1"/>
</dbReference>
<dbReference type="PANTHER" id="PTHR24305">
    <property type="entry name" value="CYTOCHROME P450"/>
    <property type="match status" value="1"/>
</dbReference>
<keyword evidence="9 12" id="KW-0408">Iron</keyword>
<dbReference type="InterPro" id="IPR002401">
    <property type="entry name" value="Cyt_P450_E_grp-I"/>
</dbReference>
<evidence type="ECO:0000313" key="14">
    <source>
        <dbReference type="EMBL" id="KAF1829166.1"/>
    </source>
</evidence>
<comment type="subcellular location">
    <subcellularLocation>
        <location evidence="2">Membrane</location>
    </subcellularLocation>
</comment>
<evidence type="ECO:0000256" key="5">
    <source>
        <dbReference type="ARBA" id="ARBA00022692"/>
    </source>
</evidence>
<reference evidence="14" key="1">
    <citation type="submission" date="2020-01" db="EMBL/GenBank/DDBJ databases">
        <authorList>
            <consortium name="DOE Joint Genome Institute"/>
            <person name="Haridas S."/>
            <person name="Albert R."/>
            <person name="Binder M."/>
            <person name="Bloem J."/>
            <person name="Labutti K."/>
            <person name="Salamov A."/>
            <person name="Andreopoulos B."/>
            <person name="Baker S.E."/>
            <person name="Barry K."/>
            <person name="Bills G."/>
            <person name="Bluhm B.H."/>
            <person name="Cannon C."/>
            <person name="Castanera R."/>
            <person name="Culley D.E."/>
            <person name="Daum C."/>
            <person name="Ezra D."/>
            <person name="Gonzalez J.B."/>
            <person name="Henrissat B."/>
            <person name="Kuo A."/>
            <person name="Liang C."/>
            <person name="Lipzen A."/>
            <person name="Lutzoni F."/>
            <person name="Magnuson J."/>
            <person name="Mondo S."/>
            <person name="Nolan M."/>
            <person name="Ohm R."/>
            <person name="Pangilinan J."/>
            <person name="Park H.-J."/>
            <person name="Ramirez L."/>
            <person name="Alfaro M."/>
            <person name="Sun H."/>
            <person name="Tritt A."/>
            <person name="Yoshinaga Y."/>
            <person name="Zwiers L.-H."/>
            <person name="Turgeon B.G."/>
            <person name="Goodwin S.B."/>
            <person name="Spatafora J.W."/>
            <person name="Crous P.W."/>
            <person name="Grigoriev I.V."/>
        </authorList>
    </citation>
    <scope>NUCLEOTIDE SEQUENCE</scope>
    <source>
        <strain evidence="14">P77</strain>
    </source>
</reference>
<keyword evidence="4 12" id="KW-0349">Heme</keyword>
<evidence type="ECO:0000313" key="15">
    <source>
        <dbReference type="Proteomes" id="UP000800040"/>
    </source>
</evidence>
<dbReference type="GO" id="GO:0020037">
    <property type="term" value="F:heme binding"/>
    <property type="evidence" value="ECO:0007669"/>
    <property type="project" value="InterPro"/>
</dbReference>
<dbReference type="InterPro" id="IPR036396">
    <property type="entry name" value="Cyt_P450_sf"/>
</dbReference>
<dbReference type="EMBL" id="ML975461">
    <property type="protein sequence ID" value="KAF1829166.1"/>
    <property type="molecule type" value="Genomic_DNA"/>
</dbReference>
<gene>
    <name evidence="14" type="ORF">BDW02DRAFT_612658</name>
</gene>
<keyword evidence="10 13" id="KW-0503">Monooxygenase</keyword>
<protein>
    <submittedName>
        <fullName evidence="14">Putative cytochrome P450</fullName>
    </submittedName>
</protein>
<dbReference type="GO" id="GO:0005506">
    <property type="term" value="F:iron ion binding"/>
    <property type="evidence" value="ECO:0007669"/>
    <property type="project" value="InterPro"/>
</dbReference>
<evidence type="ECO:0000256" key="1">
    <source>
        <dbReference type="ARBA" id="ARBA00001971"/>
    </source>
</evidence>